<dbReference type="Gene3D" id="3.30.428.10">
    <property type="entry name" value="HIT-like"/>
    <property type="match status" value="1"/>
</dbReference>
<dbReference type="InterPro" id="IPR001310">
    <property type="entry name" value="Histidine_triad_HIT"/>
</dbReference>
<feature type="binding site" evidence="5">
    <location>
        <position position="102"/>
    </location>
    <ligand>
        <name>substrate</name>
    </ligand>
</feature>
<keyword evidence="2 8" id="KW-0378">Hydrolase</keyword>
<proteinExistence type="predicted"/>
<evidence type="ECO:0000256" key="6">
    <source>
        <dbReference type="PROSITE-ProRule" id="PRU00464"/>
    </source>
</evidence>
<dbReference type="EMBL" id="JAATLI010000002">
    <property type="protein sequence ID" value="NJC16816.1"/>
    <property type="molecule type" value="Genomic_DNA"/>
</dbReference>
<reference evidence="9 11" key="1">
    <citation type="submission" date="2019-09" db="EMBL/GenBank/DDBJ databases">
        <title>Butyricimonas paravirosa DSM 105722 (=214-4 = JCM 18677 = CCUG 65563).</title>
        <authorList>
            <person name="Le Roy T."/>
            <person name="Cani P.D."/>
        </authorList>
    </citation>
    <scope>NUCLEOTIDE SEQUENCE [LARGE SCALE GENOMIC DNA]</scope>
    <source>
        <strain evidence="9 11">DSM 105722</strain>
    </source>
</reference>
<organism evidence="8 10">
    <name type="scientific">Butyricimonas paravirosa</name>
    <dbReference type="NCBI Taxonomy" id="1472417"/>
    <lineage>
        <taxon>Bacteria</taxon>
        <taxon>Pseudomonadati</taxon>
        <taxon>Bacteroidota</taxon>
        <taxon>Bacteroidia</taxon>
        <taxon>Bacteroidales</taxon>
        <taxon>Odoribacteraceae</taxon>
        <taxon>Butyricimonas</taxon>
    </lineage>
</organism>
<evidence type="ECO:0000256" key="5">
    <source>
        <dbReference type="PIRSR" id="PIRSR639383-2"/>
    </source>
</evidence>
<dbReference type="PROSITE" id="PS51084">
    <property type="entry name" value="HIT_2"/>
    <property type="match status" value="1"/>
</dbReference>
<dbReference type="InterPro" id="IPR019808">
    <property type="entry name" value="Histidine_triad_CS"/>
</dbReference>
<evidence type="ECO:0000256" key="3">
    <source>
        <dbReference type="PIRSR" id="PIRSR601310-1"/>
    </source>
</evidence>
<dbReference type="Proteomes" id="UP000576368">
    <property type="component" value="Unassembled WGS sequence"/>
</dbReference>
<dbReference type="GO" id="GO:0000166">
    <property type="term" value="F:nucleotide binding"/>
    <property type="evidence" value="ECO:0007669"/>
    <property type="project" value="UniProtKB-KW"/>
</dbReference>
<feature type="short sequence motif" description="Histidine triad motif" evidence="4 6">
    <location>
        <begin position="98"/>
        <end position="102"/>
    </location>
</feature>
<dbReference type="EMBL" id="CP043839">
    <property type="protein sequence ID" value="WOF14080.1"/>
    <property type="molecule type" value="Genomic_DNA"/>
</dbReference>
<dbReference type="InterPro" id="IPR052908">
    <property type="entry name" value="AP-4-A_phosphorylase"/>
</dbReference>
<dbReference type="GeneID" id="86893269"/>
<keyword evidence="1" id="KW-0547">Nucleotide-binding</keyword>
<gene>
    <name evidence="9" type="ORF">F1644_18200</name>
    <name evidence="8" type="ORF">GGR15_000421</name>
</gene>
<dbReference type="Proteomes" id="UP001302374">
    <property type="component" value="Chromosome"/>
</dbReference>
<evidence type="ECO:0000256" key="4">
    <source>
        <dbReference type="PIRSR" id="PIRSR601310-3"/>
    </source>
</evidence>
<dbReference type="InterPro" id="IPR039383">
    <property type="entry name" value="FHIT"/>
</dbReference>
<evidence type="ECO:0000313" key="10">
    <source>
        <dbReference type="Proteomes" id="UP000576368"/>
    </source>
</evidence>
<dbReference type="RefSeq" id="WP_118304325.1">
    <property type="nucleotide sequence ID" value="NZ_BMPA01000002.1"/>
</dbReference>
<feature type="active site" description="Tele-AMP-histidine intermediate" evidence="3">
    <location>
        <position position="100"/>
    </location>
</feature>
<dbReference type="PANTHER" id="PTHR42997:SF1">
    <property type="entry name" value="AP-4-A PHOSPHORYLASE"/>
    <property type="match status" value="1"/>
</dbReference>
<reference evidence="8 10" key="2">
    <citation type="submission" date="2020-03" db="EMBL/GenBank/DDBJ databases">
        <title>Genomic Encyclopedia of Type Strains, Phase IV (KMG-IV): sequencing the most valuable type-strain genomes for metagenomic binning, comparative biology and taxonomic classification.</title>
        <authorList>
            <person name="Goeker M."/>
        </authorList>
    </citation>
    <scope>NUCLEOTIDE SEQUENCE [LARGE SCALE GENOMIC DNA]</scope>
    <source>
        <strain evidence="8 10">DSM 105722</strain>
    </source>
</reference>
<evidence type="ECO:0000256" key="2">
    <source>
        <dbReference type="ARBA" id="ARBA00022801"/>
    </source>
</evidence>
<dbReference type="GO" id="GO:0016787">
    <property type="term" value="F:hydrolase activity"/>
    <property type="evidence" value="ECO:0007669"/>
    <property type="project" value="UniProtKB-KW"/>
</dbReference>
<dbReference type="SUPFAM" id="SSF54197">
    <property type="entry name" value="HIT-like"/>
    <property type="match status" value="1"/>
</dbReference>
<dbReference type="PRINTS" id="PR00332">
    <property type="entry name" value="HISTRIAD"/>
</dbReference>
<protein>
    <submittedName>
        <fullName evidence="8">Diadenosine tetraphosphate (Ap4A) HIT family hydrolase</fullName>
    </submittedName>
    <submittedName>
        <fullName evidence="9">HIT family protein</fullName>
    </submittedName>
</protein>
<evidence type="ECO:0000313" key="11">
    <source>
        <dbReference type="Proteomes" id="UP001302374"/>
    </source>
</evidence>
<dbReference type="CDD" id="cd01275">
    <property type="entry name" value="FHIT"/>
    <property type="match status" value="1"/>
</dbReference>
<feature type="domain" description="HIT" evidence="7">
    <location>
        <begin position="6"/>
        <end position="113"/>
    </location>
</feature>
<dbReference type="InterPro" id="IPR011146">
    <property type="entry name" value="HIT-like"/>
</dbReference>
<dbReference type="AlphaFoldDB" id="A0A7X5YBN7"/>
<accession>A0A7X5YBN7</accession>
<evidence type="ECO:0000256" key="1">
    <source>
        <dbReference type="ARBA" id="ARBA00022741"/>
    </source>
</evidence>
<dbReference type="PANTHER" id="PTHR42997">
    <property type="entry name" value="HIT FAMILY HYDROLASE"/>
    <property type="match status" value="1"/>
</dbReference>
<dbReference type="Pfam" id="PF01230">
    <property type="entry name" value="HIT"/>
    <property type="match status" value="1"/>
</dbReference>
<evidence type="ECO:0000259" key="7">
    <source>
        <dbReference type="PROSITE" id="PS51084"/>
    </source>
</evidence>
<name>A0A7X5YBN7_9BACT</name>
<sequence>MNKTIVECPFCNLKKEIEIISETESCIAFYDGFPVNPGHALIIPKRHVSNYFELTRDEVLEMQEMLWYVKKVIDERYHPDGYNIGVNVNESAGQSIFHVHMHLIPRYKGDMENPKGGVRGVIPCKQKY</sequence>
<dbReference type="PROSITE" id="PS00892">
    <property type="entry name" value="HIT_1"/>
    <property type="match status" value="1"/>
</dbReference>
<evidence type="ECO:0000313" key="9">
    <source>
        <dbReference type="EMBL" id="WOF14080.1"/>
    </source>
</evidence>
<keyword evidence="11" id="KW-1185">Reference proteome</keyword>
<evidence type="ECO:0000313" key="8">
    <source>
        <dbReference type="EMBL" id="NJC16816.1"/>
    </source>
</evidence>
<dbReference type="InterPro" id="IPR036265">
    <property type="entry name" value="HIT-like_sf"/>
</dbReference>